<dbReference type="AlphaFoldDB" id="A0A223ENY8"/>
<dbReference type="Proteomes" id="UP000214618">
    <property type="component" value="Chromosome"/>
</dbReference>
<evidence type="ECO:0000313" key="2">
    <source>
        <dbReference type="Proteomes" id="UP000214618"/>
    </source>
</evidence>
<accession>A0A223ENY8</accession>
<dbReference type="RefSeq" id="WP_063233706.1">
    <property type="nucleotide sequence ID" value="NZ_BCVO01000012.1"/>
</dbReference>
<dbReference type="GeneID" id="56476132"/>
<dbReference type="EMBL" id="CP017704">
    <property type="protein sequence ID" value="ASS96943.1"/>
    <property type="molecule type" value="Genomic_DNA"/>
</dbReference>
<gene>
    <name evidence="1" type="ORF">BS1321_25390</name>
</gene>
<organism evidence="1 2">
    <name type="scientific">Peribacillus simplex NBRC 15720 = DSM 1321</name>
    <dbReference type="NCBI Taxonomy" id="1349754"/>
    <lineage>
        <taxon>Bacteria</taxon>
        <taxon>Bacillati</taxon>
        <taxon>Bacillota</taxon>
        <taxon>Bacilli</taxon>
        <taxon>Bacillales</taxon>
        <taxon>Bacillaceae</taxon>
        <taxon>Peribacillus</taxon>
    </lineage>
</organism>
<protein>
    <submittedName>
        <fullName evidence="1">Uncharacterized protein</fullName>
    </submittedName>
</protein>
<sequence length="112" mass="13143">MNPENMKIPLEVLKEYNLSDFLMTSLTCNSTKDPLFKLNPLFENYFNVCSENLPYKDIYKADSMFPHEFHKQVKQIVEQGKIKKLGNYQELLVLAEREKSKYEFLVKGTEVG</sequence>
<reference evidence="1 2" key="1">
    <citation type="submission" date="2016-10" db="EMBL/GenBank/DDBJ databases">
        <title>The whole genome sequencing and assembly of Bacillus simplex DSM 1321 strain.</title>
        <authorList>
            <person name="Park M.-K."/>
            <person name="Lee Y.-J."/>
            <person name="Yi H."/>
            <person name="Bahn Y.-S."/>
            <person name="Kim J.F."/>
            <person name="Lee D.-W."/>
        </authorList>
    </citation>
    <scope>NUCLEOTIDE SEQUENCE [LARGE SCALE GENOMIC DNA]</scope>
    <source>
        <strain evidence="1 2">DSM 1321</strain>
    </source>
</reference>
<evidence type="ECO:0000313" key="1">
    <source>
        <dbReference type="EMBL" id="ASS96943.1"/>
    </source>
</evidence>
<proteinExistence type="predicted"/>
<name>A0A223ENY8_9BACI</name>
<dbReference type="OrthoDB" id="9771902at2"/>